<comment type="subcellular location">
    <subcellularLocation>
        <location evidence="8">Endomembrane system</location>
        <topology evidence="8">Peripheral membrane protein</topology>
        <orientation evidence="8">Cytoplasmic side</orientation>
    </subcellularLocation>
    <subcellularLocation>
        <location evidence="9">Vacuole membrane</location>
        <topology evidence="9">Peripheral membrane protein</topology>
        <orientation evidence="9">Cytoplasmic side</orientation>
    </subcellularLocation>
</comment>
<dbReference type="Pfam" id="PF23356">
    <property type="entry name" value="TPR_PEP5_VPS11"/>
    <property type="match status" value="2"/>
</dbReference>
<name>A0A163J5K0_ABSGL</name>
<evidence type="ECO:0000256" key="9">
    <source>
        <dbReference type="PIRNR" id="PIRNR007860"/>
    </source>
</evidence>
<feature type="domain" description="RING-type" evidence="14">
    <location>
        <begin position="917"/>
        <end position="952"/>
    </location>
</feature>
<feature type="coiled-coil region" evidence="12">
    <location>
        <begin position="874"/>
        <end position="908"/>
    </location>
</feature>
<keyword evidence="3" id="KW-0479">Metal-binding</keyword>
<dbReference type="GO" id="GO:0006886">
    <property type="term" value="P:intracellular protein transport"/>
    <property type="evidence" value="ECO:0007669"/>
    <property type="project" value="UniProtKB-UniRule"/>
</dbReference>
<dbReference type="InterPro" id="IPR057308">
    <property type="entry name" value="CHCR_PEP5_VPS11"/>
</dbReference>
<dbReference type="SUPFAM" id="SSF50978">
    <property type="entry name" value="WD40 repeat-like"/>
    <property type="match status" value="1"/>
</dbReference>
<keyword evidence="6 9" id="KW-0653">Protein transport</keyword>
<dbReference type="OrthoDB" id="26184at2759"/>
<proteinExistence type="inferred from homology"/>
<evidence type="ECO:0000256" key="11">
    <source>
        <dbReference type="PROSITE-ProRule" id="PRU01006"/>
    </source>
</evidence>
<dbReference type="EMBL" id="LT551723">
    <property type="protein sequence ID" value="SAL97312.1"/>
    <property type="molecule type" value="Genomic_DNA"/>
</dbReference>
<feature type="repeat" description="CHCR" evidence="11">
    <location>
        <begin position="417"/>
        <end position="565"/>
    </location>
</feature>
<dbReference type="OMA" id="ENENECP"/>
<dbReference type="Pfam" id="PF23341">
    <property type="entry name" value="PEP5_VPS11_N"/>
    <property type="match status" value="1"/>
</dbReference>
<dbReference type="STRING" id="4829.A0A163J5K0"/>
<evidence type="ECO:0000256" key="3">
    <source>
        <dbReference type="ARBA" id="ARBA00022723"/>
    </source>
</evidence>
<dbReference type="PROSITE" id="PS50236">
    <property type="entry name" value="CHCR"/>
    <property type="match status" value="1"/>
</dbReference>
<evidence type="ECO:0000313" key="16">
    <source>
        <dbReference type="Proteomes" id="UP000078561"/>
    </source>
</evidence>
<feature type="region of interest" description="Disordered" evidence="13">
    <location>
        <begin position="618"/>
        <end position="644"/>
    </location>
</feature>
<dbReference type="InterPro" id="IPR024763">
    <property type="entry name" value="VPS11_C"/>
</dbReference>
<dbReference type="CDD" id="cd16688">
    <property type="entry name" value="RING-H2_Vps11"/>
    <property type="match status" value="1"/>
</dbReference>
<evidence type="ECO:0000256" key="1">
    <source>
        <dbReference type="ARBA" id="ARBA00007070"/>
    </source>
</evidence>
<keyword evidence="7 9" id="KW-0472">Membrane</keyword>
<evidence type="ECO:0000256" key="12">
    <source>
        <dbReference type="SAM" id="Coils"/>
    </source>
</evidence>
<dbReference type="InterPro" id="IPR001841">
    <property type="entry name" value="Znf_RING"/>
</dbReference>
<dbReference type="InterPro" id="IPR036322">
    <property type="entry name" value="WD40_repeat_dom_sf"/>
</dbReference>
<dbReference type="PANTHER" id="PTHR23323:SF24">
    <property type="entry name" value="VACUOLAR PROTEIN SORTING-ASSOCIATED PROTEIN 11 HOMOLOG"/>
    <property type="match status" value="1"/>
</dbReference>
<dbReference type="GO" id="GO:0006904">
    <property type="term" value="P:vesicle docking involved in exocytosis"/>
    <property type="evidence" value="ECO:0007669"/>
    <property type="project" value="TreeGrafter"/>
</dbReference>
<reference evidence="15" key="1">
    <citation type="submission" date="2016-04" db="EMBL/GenBank/DDBJ databases">
        <authorList>
            <person name="Evans L.H."/>
            <person name="Alamgir A."/>
            <person name="Owens N."/>
            <person name="Weber N.D."/>
            <person name="Virtaneva K."/>
            <person name="Barbian K."/>
            <person name="Babar A."/>
            <person name="Rosenke K."/>
        </authorList>
    </citation>
    <scope>NUCLEOTIDE SEQUENCE [LARGE SCALE GENOMIC DNA]</scope>
    <source>
        <strain evidence="15">CBS 101.48</strain>
    </source>
</reference>
<protein>
    <recommendedName>
        <fullName evidence="9">E3 ubiquitin-protein ligase PEP5</fullName>
        <ecNumber evidence="9">2.3.2.27</ecNumber>
    </recommendedName>
</protein>
<accession>A0A163J5K0</accession>
<dbReference type="SUPFAM" id="SSF48371">
    <property type="entry name" value="ARM repeat"/>
    <property type="match status" value="1"/>
</dbReference>
<evidence type="ECO:0000256" key="10">
    <source>
        <dbReference type="PROSITE-ProRule" id="PRU00175"/>
    </source>
</evidence>
<dbReference type="GO" id="GO:0030674">
    <property type="term" value="F:protein-macromolecule adaptor activity"/>
    <property type="evidence" value="ECO:0007669"/>
    <property type="project" value="TreeGrafter"/>
</dbReference>
<dbReference type="Pfam" id="PF12451">
    <property type="entry name" value="VPS11_C"/>
    <property type="match status" value="1"/>
</dbReference>
<comment type="catalytic activity">
    <reaction evidence="9">
        <text>S-ubiquitinyl-[E2 ubiquitin-conjugating enzyme]-L-cysteine + [acceptor protein]-L-lysine = [E2 ubiquitin-conjugating enzyme]-L-cysteine + N(6)-ubiquitinyl-[acceptor protein]-L-lysine.</text>
        <dbReference type="EC" id="2.3.2.27"/>
    </reaction>
</comment>
<evidence type="ECO:0000256" key="5">
    <source>
        <dbReference type="ARBA" id="ARBA00022833"/>
    </source>
</evidence>
<dbReference type="InterPro" id="IPR057307">
    <property type="entry name" value="PEP5_VPS11_N"/>
</dbReference>
<dbReference type="InterPro" id="IPR000547">
    <property type="entry name" value="Clathrin_H-chain/VPS_repeat"/>
</dbReference>
<keyword evidence="12" id="KW-0175">Coiled coil</keyword>
<dbReference type="GO" id="GO:0007033">
    <property type="term" value="P:vacuole organization"/>
    <property type="evidence" value="ECO:0007669"/>
    <property type="project" value="TreeGrafter"/>
</dbReference>
<dbReference type="InterPro" id="IPR016528">
    <property type="entry name" value="VPS11"/>
</dbReference>
<evidence type="ECO:0000256" key="7">
    <source>
        <dbReference type="ARBA" id="ARBA00023136"/>
    </source>
</evidence>
<sequence>MSLAQWRQFNFFDKQVVPDPNDAKVSPTIFKKCDIGVMTAGLDKAFKAQTFLAYDGGRITHLKLLKQKNILITIGEENDTQHTPVIKVWDLDTTKKPVTTPTTPDEPTLIQPSCLRTIKIQHNEKPFPITTFATVENMAQMAVGLANGTVLLYRLDLLKDKATKPKVIYEGQEPITGLGFREQTKSTILFMVTTTSIMSYNTTASKPSVVSTVTLDEQGCGLGCAVMTDTQDMVIGRDEAVYLYDPTGRGPCFAYDTPKSSLVWFKSHYLMIISPPVITSTQLSTSTSRTTIGAGSSSSSSNNKNNRGTTHDLTKVTIFDTANKFVAYVGTFTGGIRGVFCEWNALWVVGLDGKLYRLDEKDTPTKLEILFKLNLYVLAINLAHMQKYDDASIADIFKKYGDHLYSRANYDGAIDQYIRTIGQLEPSYVIRKFLDAQRIYNLTNYLQELHAKGLANADHTTLLLNCYTKLKDVSRLDQFIKTDADLNFDLETAINVCRQAGYYEHAVYLAKKFKEHDLYLDIVIEDMRDYDTAIEYIRHLGPHEADKNLQKYSKTLLGHQPDQTTKLLVELCTGTLPMGSSTDTTNGHITPIVTAVASPTPSLKNSTALAHLPFAAEGTTSPQSTHHHPHHHDRTTSKSGLGYNPPSPRTFMPFFVDRPDCLAFFLERILETRWSSTSTTKLSLQAQEERKATWNTLLELYLMDEQPHPTTSTSPATSPRLNGIALTPREKLKRTKEFKLKALALLKDETVQYDTNQALVLCQLKKFDEGIVYLYEKTEMYTDILRFWMEKQETDRVIEGVRKYGPKDPSLYPMVLTYFSSTPEILAKSTSELLSVLRHIDEKDLLPPIQVIQALSRSNVATIGLLRSYIGRKIQNERNELQQNQELIQSYREETDKRRKEIEDLKTSARIFQVQKCTGCEGMLDLPAIHFLCRHSYHQRCMGENDNECPQCATQHRMISEIRRAQETSADRHDLFFDQLDNEDDGFSVIADYFSKNTMAFAKLID</sequence>
<evidence type="ECO:0000256" key="2">
    <source>
        <dbReference type="ARBA" id="ARBA00022448"/>
    </source>
</evidence>
<dbReference type="PROSITE" id="PS50089">
    <property type="entry name" value="ZF_RING_2"/>
    <property type="match status" value="1"/>
</dbReference>
<keyword evidence="5" id="KW-0862">Zinc</keyword>
<keyword evidence="16" id="KW-1185">Reference proteome</keyword>
<keyword evidence="2 9" id="KW-0813">Transport</keyword>
<evidence type="ECO:0000259" key="14">
    <source>
        <dbReference type="PROSITE" id="PS50089"/>
    </source>
</evidence>
<keyword evidence="4 10" id="KW-0863">Zinc-finger</keyword>
<dbReference type="GO" id="GO:0008270">
    <property type="term" value="F:zinc ion binding"/>
    <property type="evidence" value="ECO:0007669"/>
    <property type="project" value="UniProtKB-KW"/>
</dbReference>
<feature type="region of interest" description="Disordered" evidence="13">
    <location>
        <begin position="289"/>
        <end position="308"/>
    </location>
</feature>
<comment type="similarity">
    <text evidence="1 9">Belongs to the VPS11 family.</text>
</comment>
<keyword evidence="9" id="KW-0833">Ubl conjugation pathway</keyword>
<dbReference type="PANTHER" id="PTHR23323">
    <property type="entry name" value="VACUOLAR PROTEIN SORTING-ASSOCIATED PROTEIN"/>
    <property type="match status" value="1"/>
</dbReference>
<evidence type="ECO:0000256" key="4">
    <source>
        <dbReference type="ARBA" id="ARBA00022771"/>
    </source>
</evidence>
<dbReference type="GO" id="GO:0061630">
    <property type="term" value="F:ubiquitin protein ligase activity"/>
    <property type="evidence" value="ECO:0007669"/>
    <property type="project" value="UniProtKB-EC"/>
</dbReference>
<dbReference type="Gene3D" id="1.25.40.10">
    <property type="entry name" value="Tetratricopeptide repeat domain"/>
    <property type="match status" value="1"/>
</dbReference>
<dbReference type="InterPro" id="IPR016024">
    <property type="entry name" value="ARM-type_fold"/>
</dbReference>
<dbReference type="PIRSF" id="PIRSF007860">
    <property type="entry name" value="VPS11"/>
    <property type="match status" value="1"/>
</dbReference>
<evidence type="ECO:0000313" key="15">
    <source>
        <dbReference type="EMBL" id="SAL97312.1"/>
    </source>
</evidence>
<keyword evidence="9" id="KW-0808">Transferase</keyword>
<dbReference type="GO" id="GO:0000329">
    <property type="term" value="C:fungal-type vacuole membrane"/>
    <property type="evidence" value="ECO:0007669"/>
    <property type="project" value="UniProtKB-UniRule"/>
</dbReference>
<dbReference type="Proteomes" id="UP000078561">
    <property type="component" value="Unassembled WGS sequence"/>
</dbReference>
<dbReference type="FunCoup" id="A0A163J5K0">
    <property type="interactions" value="305"/>
</dbReference>
<dbReference type="EC" id="2.3.2.27" evidence="9"/>
<dbReference type="GO" id="GO:0007032">
    <property type="term" value="P:endosome organization"/>
    <property type="evidence" value="ECO:0007669"/>
    <property type="project" value="TreeGrafter"/>
</dbReference>
<dbReference type="Pfam" id="PF17122">
    <property type="entry name" value="zf-C3H2C3"/>
    <property type="match status" value="1"/>
</dbReference>
<organism evidence="15">
    <name type="scientific">Absidia glauca</name>
    <name type="common">Pin mould</name>
    <dbReference type="NCBI Taxonomy" id="4829"/>
    <lineage>
        <taxon>Eukaryota</taxon>
        <taxon>Fungi</taxon>
        <taxon>Fungi incertae sedis</taxon>
        <taxon>Mucoromycota</taxon>
        <taxon>Mucoromycotina</taxon>
        <taxon>Mucoromycetes</taxon>
        <taxon>Mucorales</taxon>
        <taxon>Cunninghamellaceae</taxon>
        <taxon>Absidia</taxon>
    </lineage>
</organism>
<dbReference type="AlphaFoldDB" id="A0A163J5K0"/>
<evidence type="ECO:0000256" key="13">
    <source>
        <dbReference type="SAM" id="MobiDB-lite"/>
    </source>
</evidence>
<dbReference type="GO" id="GO:0030897">
    <property type="term" value="C:HOPS complex"/>
    <property type="evidence" value="ECO:0007669"/>
    <property type="project" value="UniProtKB-UniRule"/>
</dbReference>
<evidence type="ECO:0000256" key="6">
    <source>
        <dbReference type="ARBA" id="ARBA00022927"/>
    </source>
</evidence>
<dbReference type="InParanoid" id="A0A163J5K0"/>
<dbReference type="InterPro" id="IPR011990">
    <property type="entry name" value="TPR-like_helical_dom_sf"/>
</dbReference>
<keyword evidence="9" id="KW-0926">Vacuole</keyword>
<evidence type="ECO:0000256" key="8">
    <source>
        <dbReference type="ARBA" id="ARBA00029433"/>
    </source>
</evidence>
<comment type="subunit">
    <text evidence="9">Component of the homotypic vacuole fusion and vacuole protein sorting (HOPS) complex. Component of the class C core vacuole/endosome tethering (CORVET) complex.</text>
</comment>
<gene>
    <name evidence="15" type="primary">ABSGL_02799.1 scaffold 3929</name>
</gene>
<dbReference type="GO" id="GO:0033263">
    <property type="term" value="C:CORVET complex"/>
    <property type="evidence" value="ECO:0007669"/>
    <property type="project" value="UniProtKB-UniRule"/>
</dbReference>
<dbReference type="GO" id="GO:0048284">
    <property type="term" value="P:organelle fusion"/>
    <property type="evidence" value="ECO:0007669"/>
    <property type="project" value="TreeGrafter"/>
</dbReference>